<organism evidence="1">
    <name type="scientific">Arundo donax</name>
    <name type="common">Giant reed</name>
    <name type="synonym">Donax arundinaceus</name>
    <dbReference type="NCBI Taxonomy" id="35708"/>
    <lineage>
        <taxon>Eukaryota</taxon>
        <taxon>Viridiplantae</taxon>
        <taxon>Streptophyta</taxon>
        <taxon>Embryophyta</taxon>
        <taxon>Tracheophyta</taxon>
        <taxon>Spermatophyta</taxon>
        <taxon>Magnoliopsida</taxon>
        <taxon>Liliopsida</taxon>
        <taxon>Poales</taxon>
        <taxon>Poaceae</taxon>
        <taxon>PACMAD clade</taxon>
        <taxon>Arundinoideae</taxon>
        <taxon>Arundineae</taxon>
        <taxon>Arundo</taxon>
    </lineage>
</organism>
<name>A0A0A9F937_ARUDO</name>
<accession>A0A0A9F937</accession>
<dbReference type="AlphaFoldDB" id="A0A0A9F937"/>
<proteinExistence type="predicted"/>
<reference evidence="1" key="1">
    <citation type="submission" date="2014-09" db="EMBL/GenBank/DDBJ databases">
        <authorList>
            <person name="Magalhaes I.L.F."/>
            <person name="Oliveira U."/>
            <person name="Santos F.R."/>
            <person name="Vidigal T.H.D.A."/>
            <person name="Brescovit A.D."/>
            <person name="Santos A.J."/>
        </authorList>
    </citation>
    <scope>NUCLEOTIDE SEQUENCE</scope>
    <source>
        <tissue evidence="1">Shoot tissue taken approximately 20 cm above the soil surface</tissue>
    </source>
</reference>
<evidence type="ECO:0000313" key="1">
    <source>
        <dbReference type="EMBL" id="JAE07724.1"/>
    </source>
</evidence>
<protein>
    <submittedName>
        <fullName evidence="1">Uncharacterized protein</fullName>
    </submittedName>
</protein>
<dbReference type="EMBL" id="GBRH01190172">
    <property type="protein sequence ID" value="JAE07724.1"/>
    <property type="molecule type" value="Transcribed_RNA"/>
</dbReference>
<sequence length="16" mass="1900">MWTSSDTLSKFKDLKL</sequence>
<reference evidence="1" key="2">
    <citation type="journal article" date="2015" name="Data Brief">
        <title>Shoot transcriptome of the giant reed, Arundo donax.</title>
        <authorList>
            <person name="Barrero R.A."/>
            <person name="Guerrero F.D."/>
            <person name="Moolhuijzen P."/>
            <person name="Goolsby J.A."/>
            <person name="Tidwell J."/>
            <person name="Bellgard S.E."/>
            <person name="Bellgard M.I."/>
        </authorList>
    </citation>
    <scope>NUCLEOTIDE SEQUENCE</scope>
    <source>
        <tissue evidence="1">Shoot tissue taken approximately 20 cm above the soil surface</tissue>
    </source>
</reference>